<evidence type="ECO:0000313" key="6">
    <source>
        <dbReference type="EMBL" id="CAD8249630.1"/>
    </source>
</evidence>
<evidence type="ECO:0000259" key="5">
    <source>
        <dbReference type="PROSITE" id="PS51366"/>
    </source>
</evidence>
<evidence type="ECO:0000256" key="2">
    <source>
        <dbReference type="ARBA" id="ARBA00022540"/>
    </source>
</evidence>
<dbReference type="GO" id="GO:0016281">
    <property type="term" value="C:eukaryotic translation initiation factor 4F complex"/>
    <property type="evidence" value="ECO:0007669"/>
    <property type="project" value="TreeGrafter"/>
</dbReference>
<proteinExistence type="inferred from homology"/>
<feature type="compositionally biased region" description="Pro residues" evidence="4">
    <location>
        <begin position="1"/>
        <end position="26"/>
    </location>
</feature>
<dbReference type="PROSITE" id="PS51366">
    <property type="entry name" value="MI"/>
    <property type="match status" value="1"/>
</dbReference>
<dbReference type="EMBL" id="HBDZ01014677">
    <property type="protein sequence ID" value="CAD8249630.1"/>
    <property type="molecule type" value="Transcribed_RNA"/>
</dbReference>
<feature type="domain" description="MI" evidence="5">
    <location>
        <begin position="62"/>
        <end position="201"/>
    </location>
</feature>
<evidence type="ECO:0000256" key="4">
    <source>
        <dbReference type="SAM" id="MobiDB-lite"/>
    </source>
</evidence>
<feature type="region of interest" description="Disordered" evidence="4">
    <location>
        <begin position="1"/>
        <end position="63"/>
    </location>
</feature>
<dbReference type="GO" id="GO:0003729">
    <property type="term" value="F:mRNA binding"/>
    <property type="evidence" value="ECO:0007669"/>
    <property type="project" value="TreeGrafter"/>
</dbReference>
<accession>A0A7R9TZR4</accession>
<dbReference type="InterPro" id="IPR016024">
    <property type="entry name" value="ARM-type_fold"/>
</dbReference>
<dbReference type="InterPro" id="IPR003891">
    <property type="entry name" value="Initiation_fac_eIF4g_MI"/>
</dbReference>
<gene>
    <name evidence="6" type="ORF">PCOL08062_LOCUS11269</name>
</gene>
<dbReference type="PANTHER" id="PTHR23253:SF9">
    <property type="entry name" value="EUKARYOTIC TRANSLATION INITIATION FACTOR 4 GAMMA 2"/>
    <property type="match status" value="1"/>
</dbReference>
<evidence type="ECO:0000256" key="3">
    <source>
        <dbReference type="ARBA" id="ARBA00022917"/>
    </source>
</evidence>
<sequence length="276" mass="28335">MRGPPGPPGPPGRPGPPGPPRPPGPPGRGILPNAPGRGAPPSQEAPKAPPKPEAPAGHSEEHIEKKTKALIAEYYGLREAGLKEAILCVAELKAPAQHGLVIAKMAEATYSQKGDLKGYFALMGDLILQLLKEGEGEGADGKKAPPVFTPAHVCAGANAIIEGLDEAAMDLPRAPEFIGGLLARFVLEGVLALGDVGKAVADANEGDLVKFGPGLALVCHLLRWVADTEGAGEAKAKELLAQSGLKLETLLGEDDAEAGLAAFLAKHKLEAMAGDE</sequence>
<dbReference type="SUPFAM" id="SSF48371">
    <property type="entry name" value="ARM repeat"/>
    <property type="match status" value="1"/>
</dbReference>
<name>A0A7R9TZR4_9VIRI</name>
<reference evidence="6" key="1">
    <citation type="submission" date="2021-01" db="EMBL/GenBank/DDBJ databases">
        <authorList>
            <person name="Corre E."/>
            <person name="Pelletier E."/>
            <person name="Niang G."/>
            <person name="Scheremetjew M."/>
            <person name="Finn R."/>
            <person name="Kale V."/>
            <person name="Holt S."/>
            <person name="Cochrane G."/>
            <person name="Meng A."/>
            <person name="Brown T."/>
            <person name="Cohen L."/>
        </authorList>
    </citation>
    <scope>NUCLEOTIDE SEQUENCE</scope>
    <source>
        <strain evidence="6">CCMP1413</strain>
    </source>
</reference>
<dbReference type="GO" id="GO:0003743">
    <property type="term" value="F:translation initiation factor activity"/>
    <property type="evidence" value="ECO:0007669"/>
    <property type="project" value="UniProtKB-KW"/>
</dbReference>
<protein>
    <recommendedName>
        <fullName evidence="5">MI domain-containing protein</fullName>
    </recommendedName>
</protein>
<organism evidence="6">
    <name type="scientific">Prasinoderma coloniale</name>
    <dbReference type="NCBI Taxonomy" id="156133"/>
    <lineage>
        <taxon>Eukaryota</taxon>
        <taxon>Viridiplantae</taxon>
        <taxon>Prasinodermophyta</taxon>
        <taxon>Prasinodermophyceae</taxon>
        <taxon>Prasinodermales</taxon>
        <taxon>Prasinodermaceae</taxon>
        <taxon>Prasinoderma</taxon>
    </lineage>
</organism>
<dbReference type="AlphaFoldDB" id="A0A7R9TZR4"/>
<keyword evidence="3" id="KW-0648">Protein biosynthesis</keyword>
<dbReference type="Gene3D" id="1.25.40.180">
    <property type="match status" value="1"/>
</dbReference>
<keyword evidence="2" id="KW-0396">Initiation factor</keyword>
<dbReference type="PANTHER" id="PTHR23253">
    <property type="entry name" value="EUKARYOTIC TRANSLATION INITIATION FACTOR 4 GAMMA"/>
    <property type="match status" value="1"/>
</dbReference>
<comment type="similarity">
    <text evidence="1">Belongs to the eukaryotic initiation factor 4G family.</text>
</comment>
<evidence type="ECO:0000256" key="1">
    <source>
        <dbReference type="ARBA" id="ARBA00005775"/>
    </source>
</evidence>